<name>A0A2M7SBL5_9BACT</name>
<gene>
    <name evidence="2" type="ORF">COY52_05710</name>
</gene>
<reference evidence="3" key="1">
    <citation type="submission" date="2017-09" db="EMBL/GenBank/DDBJ databases">
        <title>Depth-based differentiation of microbial function through sediment-hosted aquifers and enrichment of novel symbionts in the deep terrestrial subsurface.</title>
        <authorList>
            <person name="Probst A.J."/>
            <person name="Ladd B."/>
            <person name="Jarett J.K."/>
            <person name="Geller-Mcgrath D.E."/>
            <person name="Sieber C.M.K."/>
            <person name="Emerson J.B."/>
            <person name="Anantharaman K."/>
            <person name="Thomas B.C."/>
            <person name="Malmstrom R."/>
            <person name="Stieglmeier M."/>
            <person name="Klingl A."/>
            <person name="Woyke T."/>
            <person name="Ryan C.M."/>
            <person name="Banfield J.F."/>
        </authorList>
    </citation>
    <scope>NUCLEOTIDE SEQUENCE [LARGE SCALE GENOMIC DNA]</scope>
</reference>
<dbReference type="Gene3D" id="1.10.285.20">
    <property type="entry name" value="Uncharacterised protein PF01937, DUF89, domain 2"/>
    <property type="match status" value="1"/>
</dbReference>
<evidence type="ECO:0000259" key="1">
    <source>
        <dbReference type="Pfam" id="PF01937"/>
    </source>
</evidence>
<evidence type="ECO:0000313" key="3">
    <source>
        <dbReference type="Proteomes" id="UP000229307"/>
    </source>
</evidence>
<dbReference type="PIRSF" id="PIRSF006593">
    <property type="entry name" value="UCP006593"/>
    <property type="match status" value="1"/>
</dbReference>
<dbReference type="Proteomes" id="UP000229307">
    <property type="component" value="Unassembled WGS sequence"/>
</dbReference>
<dbReference type="AlphaFoldDB" id="A0A2M7SBL5"/>
<dbReference type="Gene3D" id="3.40.50.10880">
    <property type="entry name" value="Uncharacterised protein PF01937, DUF89, domain 3"/>
    <property type="match status" value="1"/>
</dbReference>
<proteinExistence type="predicted"/>
<dbReference type="InterPro" id="IPR002791">
    <property type="entry name" value="ARMT1-like_metal-bd"/>
</dbReference>
<feature type="domain" description="Damage-control phosphatase ARMT1-like metal-binding" evidence="1">
    <location>
        <begin position="4"/>
        <end position="276"/>
    </location>
</feature>
<comment type="caution">
    <text evidence="2">The sequence shown here is derived from an EMBL/GenBank/DDBJ whole genome shotgun (WGS) entry which is preliminary data.</text>
</comment>
<dbReference type="InterPro" id="IPR014444">
    <property type="entry name" value="PH1575-like"/>
</dbReference>
<organism evidence="2 3">
    <name type="scientific">Candidatus Desantisbacteria bacterium CG_4_10_14_0_8_um_filter_48_22</name>
    <dbReference type="NCBI Taxonomy" id="1974543"/>
    <lineage>
        <taxon>Bacteria</taxon>
        <taxon>Candidatus Desantisiibacteriota</taxon>
    </lineage>
</organism>
<dbReference type="InterPro" id="IPR036075">
    <property type="entry name" value="ARMT-1-like_metal-bd_sf"/>
</dbReference>
<dbReference type="Pfam" id="PF01937">
    <property type="entry name" value="ARMT1-like_dom"/>
    <property type="match status" value="1"/>
</dbReference>
<dbReference type="EMBL" id="PFMR01000152">
    <property type="protein sequence ID" value="PIZ16922.1"/>
    <property type="molecule type" value="Genomic_DNA"/>
</dbReference>
<accession>A0A2M7SBL5</accession>
<protein>
    <recommendedName>
        <fullName evidence="1">Damage-control phosphatase ARMT1-like metal-binding domain-containing protein</fullName>
    </recommendedName>
</protein>
<sequence>MKSYKKCIACFYKQAKRTTNLVTDDPEKLKEINRKIASYLKGVSLKRAPADLSTWTVKFVYGVTGCADPYKKLKDKYNRIAKKAIPWLKKMVVNAPDPILMGLKVAVAGNIIDLGILTEFDLDGTIKKAIGGGFPLKSYKEFRKVLDRSKKILYILDNSGEIVFDRPLIEELIKNHAVTAAVKSGPILNDATMEDAAFAGLTKITRVIKTGNSCLGVNWRLSSKEFKKAFREAGLIISKGQANYETLDGMKTKAPVFFLMQSKCPVVAKYMGVKLGVVLFLRK</sequence>
<dbReference type="SUPFAM" id="SSF111321">
    <property type="entry name" value="AF1104-like"/>
    <property type="match status" value="1"/>
</dbReference>
<evidence type="ECO:0000313" key="2">
    <source>
        <dbReference type="EMBL" id="PIZ16922.1"/>
    </source>
</evidence>